<protein>
    <submittedName>
        <fullName evidence="1">7a61710c-33f2-4f31-bb2a-3d333e696a0b-CDS</fullName>
    </submittedName>
</protein>
<keyword evidence="2" id="KW-1185">Reference proteome</keyword>
<evidence type="ECO:0000313" key="1">
    <source>
        <dbReference type="EMBL" id="CAD6449130.1"/>
    </source>
</evidence>
<sequence length="200" mass="23884">MPSNKRLMNRLKHMYVSNRHENWTASKSSLRLLQMLHGGHHRINLLFEPIIRETIQKVETGLSFQHRGLLPSNLTILRIQPGENIQKVEYDNSVESIPTLKIIDVLSEHPHHHHHHKYRRHHHNRPSLISRKSSWHRVQHYYDHRSSRNRDEPLRDYSLRRKRMDSALVEPIINEHMESSTCFHQNRLRRVSVAYPLATA</sequence>
<dbReference type="Proteomes" id="UP000624404">
    <property type="component" value="Unassembled WGS sequence"/>
</dbReference>
<evidence type="ECO:0000313" key="2">
    <source>
        <dbReference type="Proteomes" id="UP000624404"/>
    </source>
</evidence>
<gene>
    <name evidence="1" type="ORF">SCLTRI_LOCUS8923</name>
</gene>
<organism evidence="1 2">
    <name type="scientific">Sclerotinia trifoliorum</name>
    <dbReference type="NCBI Taxonomy" id="28548"/>
    <lineage>
        <taxon>Eukaryota</taxon>
        <taxon>Fungi</taxon>
        <taxon>Dikarya</taxon>
        <taxon>Ascomycota</taxon>
        <taxon>Pezizomycotina</taxon>
        <taxon>Leotiomycetes</taxon>
        <taxon>Helotiales</taxon>
        <taxon>Sclerotiniaceae</taxon>
        <taxon>Sclerotinia</taxon>
    </lineage>
</organism>
<dbReference type="AlphaFoldDB" id="A0A8H2W1R1"/>
<reference evidence="1" key="1">
    <citation type="submission" date="2020-10" db="EMBL/GenBank/DDBJ databases">
        <authorList>
            <person name="Kusch S."/>
        </authorList>
    </citation>
    <scope>NUCLEOTIDE SEQUENCE</scope>
    <source>
        <strain evidence="1">SwB9</strain>
    </source>
</reference>
<dbReference type="EMBL" id="CAJHIA010000033">
    <property type="protein sequence ID" value="CAD6449130.1"/>
    <property type="molecule type" value="Genomic_DNA"/>
</dbReference>
<dbReference type="OrthoDB" id="3555934at2759"/>
<name>A0A8H2W1R1_9HELO</name>
<proteinExistence type="predicted"/>
<comment type="caution">
    <text evidence="1">The sequence shown here is derived from an EMBL/GenBank/DDBJ whole genome shotgun (WGS) entry which is preliminary data.</text>
</comment>
<accession>A0A8H2W1R1</accession>